<accession>A0A7T1F1L2</accession>
<dbReference type="AlphaFoldDB" id="A0A7T1F1L2"/>
<evidence type="ECO:0008006" key="3">
    <source>
        <dbReference type="Google" id="ProtNLM"/>
    </source>
</evidence>
<protein>
    <recommendedName>
        <fullName evidence="3">Transposase IS204/IS1001/IS1096/IS1165 zinc-finger domain-containing protein</fullName>
    </recommendedName>
</protein>
<proteinExistence type="predicted"/>
<organism evidence="1 2">
    <name type="scientific">Atribacter laminatus</name>
    <dbReference type="NCBI Taxonomy" id="2847778"/>
    <lineage>
        <taxon>Bacteria</taxon>
        <taxon>Pseudomonadati</taxon>
        <taxon>Atribacterota</taxon>
        <taxon>Atribacteria</taxon>
        <taxon>Atribacterales</taxon>
        <taxon>Atribacteraceae</taxon>
        <taxon>Atribacter</taxon>
    </lineage>
</organism>
<evidence type="ECO:0000313" key="1">
    <source>
        <dbReference type="EMBL" id="QPM66870.1"/>
    </source>
</evidence>
<reference evidence="1 2" key="1">
    <citation type="journal article" date="2021" name="Nat. Commun.">
        <title>Isolation of a member of the candidate phylum Atribacteria reveals a unique cell membrane structure.</title>
        <authorList>
            <person name="Taiki K."/>
            <person name="Nobu M.K."/>
            <person name="Kusada H."/>
            <person name="Meng X.-Y."/>
            <person name="Hosoki N."/>
            <person name="Uematsu K."/>
            <person name="Yoshioka H."/>
            <person name="Kamagata Y."/>
            <person name="Tamaki H."/>
        </authorList>
    </citation>
    <scope>NUCLEOTIDE SEQUENCE [LARGE SCALE GENOMIC DNA]</scope>
    <source>
        <strain evidence="1 2">RT761</strain>
    </source>
</reference>
<dbReference type="EMBL" id="CP065383">
    <property type="protein sequence ID" value="QPM66870.1"/>
    <property type="molecule type" value="Genomic_DNA"/>
</dbReference>
<dbReference type="Proteomes" id="UP000594463">
    <property type="component" value="Chromosome"/>
</dbReference>
<name>A0A7T1F1L2_ATRLM</name>
<gene>
    <name evidence="1" type="ORF">RT761_00056</name>
</gene>
<keyword evidence="2" id="KW-1185">Reference proteome</keyword>
<evidence type="ECO:0000313" key="2">
    <source>
        <dbReference type="Proteomes" id="UP000594463"/>
    </source>
</evidence>
<dbReference type="KEGG" id="alam:RT761_00056"/>
<sequence>MSQIQLNPFFDFCRVKVINQTFYQEKRLVTVTIHSDNRYDPVCRCCQNKMKEVHSYHERKLRDLNFPSSKISFFLSTLKKKFSRLFLQSGSFLLYFFSNLLFL</sequence>